<proteinExistence type="predicted"/>
<gene>
    <name evidence="1" type="ORF">GMARGA_LOCUS16799</name>
</gene>
<feature type="non-terminal residue" evidence="1">
    <location>
        <position position="1"/>
    </location>
</feature>
<dbReference type="Proteomes" id="UP000789901">
    <property type="component" value="Unassembled WGS sequence"/>
</dbReference>
<reference evidence="1 2" key="1">
    <citation type="submission" date="2021-06" db="EMBL/GenBank/DDBJ databases">
        <authorList>
            <person name="Kallberg Y."/>
            <person name="Tangrot J."/>
            <person name="Rosling A."/>
        </authorList>
    </citation>
    <scope>NUCLEOTIDE SEQUENCE [LARGE SCALE GENOMIC DNA]</scope>
    <source>
        <strain evidence="1 2">120-4 pot B 10/14</strain>
    </source>
</reference>
<keyword evidence="2" id="KW-1185">Reference proteome</keyword>
<dbReference type="EMBL" id="CAJVQB010012344">
    <property type="protein sequence ID" value="CAG8754806.1"/>
    <property type="molecule type" value="Genomic_DNA"/>
</dbReference>
<name>A0ABN7VBP7_GIGMA</name>
<accession>A0ABN7VBP7</accession>
<organism evidence="1 2">
    <name type="scientific">Gigaspora margarita</name>
    <dbReference type="NCBI Taxonomy" id="4874"/>
    <lineage>
        <taxon>Eukaryota</taxon>
        <taxon>Fungi</taxon>
        <taxon>Fungi incertae sedis</taxon>
        <taxon>Mucoromycota</taxon>
        <taxon>Glomeromycotina</taxon>
        <taxon>Glomeromycetes</taxon>
        <taxon>Diversisporales</taxon>
        <taxon>Gigasporaceae</taxon>
        <taxon>Gigaspora</taxon>
    </lineage>
</organism>
<comment type="caution">
    <text evidence="1">The sequence shown here is derived from an EMBL/GenBank/DDBJ whole genome shotgun (WGS) entry which is preliminary data.</text>
</comment>
<evidence type="ECO:0000313" key="2">
    <source>
        <dbReference type="Proteomes" id="UP000789901"/>
    </source>
</evidence>
<evidence type="ECO:0000313" key="1">
    <source>
        <dbReference type="EMBL" id="CAG8754806.1"/>
    </source>
</evidence>
<sequence length="50" mass="5884">LAEVPISNNGIESLTPYEDINIYSKSSYTFNKFDYEEEEFEELEEENINS</sequence>
<protein>
    <submittedName>
        <fullName evidence="1">24131_t:CDS:1</fullName>
    </submittedName>
</protein>